<dbReference type="Proteomes" id="UP001459277">
    <property type="component" value="Unassembled WGS sequence"/>
</dbReference>
<gene>
    <name evidence="1" type="ORF">SO802_008080</name>
</gene>
<comment type="caution">
    <text evidence="1">The sequence shown here is derived from an EMBL/GenBank/DDBJ whole genome shotgun (WGS) entry which is preliminary data.</text>
</comment>
<keyword evidence="2" id="KW-1185">Reference proteome</keyword>
<name>A0AAW2DAA3_9ROSI</name>
<accession>A0AAW2DAA3</accession>
<sequence>MSVMVSYAMADAAKDRIVCKATCRVGYMSALRWWSSKSIYIQTVALVSNKSKDNKKCLCIIIGDRNDPKLGLHPDENFLNLWIIYLATGVGSSASAKSEGTIDQDKNEGCYGQKRWFGMEIVIC</sequence>
<dbReference type="EMBL" id="JAZDWU010000003">
    <property type="protein sequence ID" value="KAL0006578.1"/>
    <property type="molecule type" value="Genomic_DNA"/>
</dbReference>
<evidence type="ECO:0000313" key="2">
    <source>
        <dbReference type="Proteomes" id="UP001459277"/>
    </source>
</evidence>
<organism evidence="1 2">
    <name type="scientific">Lithocarpus litseifolius</name>
    <dbReference type="NCBI Taxonomy" id="425828"/>
    <lineage>
        <taxon>Eukaryota</taxon>
        <taxon>Viridiplantae</taxon>
        <taxon>Streptophyta</taxon>
        <taxon>Embryophyta</taxon>
        <taxon>Tracheophyta</taxon>
        <taxon>Spermatophyta</taxon>
        <taxon>Magnoliopsida</taxon>
        <taxon>eudicotyledons</taxon>
        <taxon>Gunneridae</taxon>
        <taxon>Pentapetalae</taxon>
        <taxon>rosids</taxon>
        <taxon>fabids</taxon>
        <taxon>Fagales</taxon>
        <taxon>Fagaceae</taxon>
        <taxon>Lithocarpus</taxon>
    </lineage>
</organism>
<proteinExistence type="predicted"/>
<evidence type="ECO:0000313" key="1">
    <source>
        <dbReference type="EMBL" id="KAL0006578.1"/>
    </source>
</evidence>
<reference evidence="1 2" key="1">
    <citation type="submission" date="2024-01" db="EMBL/GenBank/DDBJ databases">
        <title>A telomere-to-telomere, gap-free genome of sweet tea (Lithocarpus litseifolius).</title>
        <authorList>
            <person name="Zhou J."/>
        </authorList>
    </citation>
    <scope>NUCLEOTIDE SEQUENCE [LARGE SCALE GENOMIC DNA]</scope>
    <source>
        <strain evidence="1">Zhou-2022a</strain>
        <tissue evidence="1">Leaf</tissue>
    </source>
</reference>
<dbReference type="AlphaFoldDB" id="A0AAW2DAA3"/>
<protein>
    <submittedName>
        <fullName evidence="1">Uncharacterized protein</fullName>
    </submittedName>
</protein>